<accession>A0A7S0S5J5</accession>
<feature type="region of interest" description="Disordered" evidence="1">
    <location>
        <begin position="141"/>
        <end position="208"/>
    </location>
</feature>
<proteinExistence type="predicted"/>
<dbReference type="EMBL" id="HBFB01037128">
    <property type="protein sequence ID" value="CAD8696671.1"/>
    <property type="molecule type" value="Transcribed_RNA"/>
</dbReference>
<dbReference type="AlphaFoldDB" id="A0A7S0S5J5"/>
<evidence type="ECO:0000256" key="1">
    <source>
        <dbReference type="SAM" id="MobiDB-lite"/>
    </source>
</evidence>
<evidence type="ECO:0000313" key="2">
    <source>
        <dbReference type="EMBL" id="CAD8696671.1"/>
    </source>
</evidence>
<feature type="compositionally biased region" description="Low complexity" evidence="1">
    <location>
        <begin position="173"/>
        <end position="186"/>
    </location>
</feature>
<feature type="region of interest" description="Disordered" evidence="1">
    <location>
        <begin position="1"/>
        <end position="50"/>
    </location>
</feature>
<name>A0A7S0S5J5_9CHLO</name>
<reference evidence="2" key="1">
    <citation type="submission" date="2021-01" db="EMBL/GenBank/DDBJ databases">
        <authorList>
            <person name="Corre E."/>
            <person name="Pelletier E."/>
            <person name="Niang G."/>
            <person name="Scheremetjew M."/>
            <person name="Finn R."/>
            <person name="Kale V."/>
            <person name="Holt S."/>
            <person name="Cochrane G."/>
            <person name="Meng A."/>
            <person name="Brown T."/>
            <person name="Cohen L."/>
        </authorList>
    </citation>
    <scope>NUCLEOTIDE SEQUENCE</scope>
    <source>
        <strain evidence="2">SAG 11-49</strain>
    </source>
</reference>
<protein>
    <submittedName>
        <fullName evidence="2">Uncharacterized protein</fullName>
    </submittedName>
</protein>
<feature type="non-terminal residue" evidence="2">
    <location>
        <position position="208"/>
    </location>
</feature>
<organism evidence="2">
    <name type="scientific">Chlamydomonas leiostraca</name>
    <dbReference type="NCBI Taxonomy" id="1034604"/>
    <lineage>
        <taxon>Eukaryota</taxon>
        <taxon>Viridiplantae</taxon>
        <taxon>Chlorophyta</taxon>
        <taxon>core chlorophytes</taxon>
        <taxon>Chlorophyceae</taxon>
        <taxon>CS clade</taxon>
        <taxon>Chlamydomonadales</taxon>
        <taxon>Chlamydomonadaceae</taxon>
        <taxon>Chlamydomonas</taxon>
    </lineage>
</organism>
<sequence length="208" mass="21536">MEGAGTGTDQRQRRVSSQQPVPASGTGRMRLGNGSDPGGSRSAMMHGGPISTQGVQVTAENSIFGLLHSWFLPAPPSNTGHVHVHRRGGHATGEGGPPPEWISAVPPHINLQLNITNPPSVASSWLDAGEDPDTPRRHVVAMSHASTSTPQALLPPLPDEHASSQGGNEHGPQAEPDAAHAAAPAPEQVGGAHRRSASTCRHSETSSH</sequence>
<gene>
    <name evidence="2" type="ORF">CLEI1391_LOCUS20858</name>
</gene>